<evidence type="ECO:0000313" key="3">
    <source>
        <dbReference type="WBParaSite" id="GPUH_0001028301-mRNA-1"/>
    </source>
</evidence>
<reference evidence="3" key="1">
    <citation type="submission" date="2016-06" db="UniProtKB">
        <authorList>
            <consortium name="WormBaseParasite"/>
        </authorList>
    </citation>
    <scope>IDENTIFICATION</scope>
</reference>
<sequence>MVGAVFGILARLSEDQEAEVTEGETNARILALFFEQYSNWFGALLDEGLSSETFEQKLRIGHIRASNFRVAVVNVQPAIMLFDDGGYHIQASVYHPGIRSPTYLYLRQWNKMHSTHSSSLKFEHFTHSVTKPTLLFRPVHTFLDRAVRLQMERAICRTAVSVLDSFLKNAIERISVRHLLRTGKFSLVMNNALVGQPQVTDDGDLITYHAGVLDGESSSSELSHDGYMRPDDALHILRSLPQRDVAGFSDDAGCVVTVSCIEMPEVIVEEDKIFLKMKQNYQFLVNDSLVLDETESRTLLLNVQYSYSLQLYLRLADSFAWTFSDDKLKACFGSRLHHHVASLITDQLVIPLPSVRDTVARKGFIMLKNGYVIFSALLFTAH</sequence>
<evidence type="ECO:0000313" key="2">
    <source>
        <dbReference type="Proteomes" id="UP000271098"/>
    </source>
</evidence>
<accession>A0A183DNH9</accession>
<evidence type="ECO:0000313" key="1">
    <source>
        <dbReference type="EMBL" id="VDN17211.1"/>
    </source>
</evidence>
<gene>
    <name evidence="1" type="ORF">GPUH_LOCUS10270</name>
</gene>
<dbReference type="WBParaSite" id="GPUH_0001028301-mRNA-1">
    <property type="protein sequence ID" value="GPUH_0001028301-mRNA-1"/>
    <property type="gene ID" value="GPUH_0001028301"/>
</dbReference>
<dbReference type="OrthoDB" id="5876861at2759"/>
<dbReference type="EMBL" id="UYRT01077906">
    <property type="protein sequence ID" value="VDN17211.1"/>
    <property type="molecule type" value="Genomic_DNA"/>
</dbReference>
<dbReference type="AlphaFoldDB" id="A0A183DNH9"/>
<proteinExistence type="predicted"/>
<organism evidence="3">
    <name type="scientific">Gongylonema pulchrum</name>
    <dbReference type="NCBI Taxonomy" id="637853"/>
    <lineage>
        <taxon>Eukaryota</taxon>
        <taxon>Metazoa</taxon>
        <taxon>Ecdysozoa</taxon>
        <taxon>Nematoda</taxon>
        <taxon>Chromadorea</taxon>
        <taxon>Rhabditida</taxon>
        <taxon>Spirurina</taxon>
        <taxon>Spiruromorpha</taxon>
        <taxon>Spiruroidea</taxon>
        <taxon>Gongylonematidae</taxon>
        <taxon>Gongylonema</taxon>
    </lineage>
</organism>
<protein>
    <submittedName>
        <fullName evidence="3">BPI2 domain-containing protein</fullName>
    </submittedName>
</protein>
<keyword evidence="2" id="KW-1185">Reference proteome</keyword>
<reference evidence="1 2" key="2">
    <citation type="submission" date="2018-11" db="EMBL/GenBank/DDBJ databases">
        <authorList>
            <consortium name="Pathogen Informatics"/>
        </authorList>
    </citation>
    <scope>NUCLEOTIDE SEQUENCE [LARGE SCALE GENOMIC DNA]</scope>
</reference>
<name>A0A183DNH9_9BILA</name>
<dbReference type="Proteomes" id="UP000271098">
    <property type="component" value="Unassembled WGS sequence"/>
</dbReference>